<organism evidence="2 3">
    <name type="scientific">Caenorhabditis bovis</name>
    <dbReference type="NCBI Taxonomy" id="2654633"/>
    <lineage>
        <taxon>Eukaryota</taxon>
        <taxon>Metazoa</taxon>
        <taxon>Ecdysozoa</taxon>
        <taxon>Nematoda</taxon>
        <taxon>Chromadorea</taxon>
        <taxon>Rhabditida</taxon>
        <taxon>Rhabditina</taxon>
        <taxon>Rhabditomorpha</taxon>
        <taxon>Rhabditoidea</taxon>
        <taxon>Rhabditidae</taxon>
        <taxon>Peloderinae</taxon>
        <taxon>Caenorhabditis</taxon>
    </lineage>
</organism>
<evidence type="ECO:0000313" key="3">
    <source>
        <dbReference type="Proteomes" id="UP000494206"/>
    </source>
</evidence>
<feature type="chain" id="PRO_5035802614" evidence="1">
    <location>
        <begin position="23"/>
        <end position="164"/>
    </location>
</feature>
<proteinExistence type="predicted"/>
<reference evidence="2 3" key="1">
    <citation type="submission" date="2020-04" db="EMBL/GenBank/DDBJ databases">
        <authorList>
            <person name="Laetsch R D."/>
            <person name="Stevens L."/>
            <person name="Kumar S."/>
            <person name="Blaxter L. M."/>
        </authorList>
    </citation>
    <scope>NUCLEOTIDE SEQUENCE [LARGE SCALE GENOMIC DNA]</scope>
</reference>
<gene>
    <name evidence="2" type="ORF">CBOVIS_LOCUS8863</name>
</gene>
<keyword evidence="3" id="KW-1185">Reference proteome</keyword>
<protein>
    <submittedName>
        <fullName evidence="2">Uncharacterized protein</fullName>
    </submittedName>
</protein>
<comment type="caution">
    <text evidence="2">The sequence shown here is derived from an EMBL/GenBank/DDBJ whole genome shotgun (WGS) entry which is preliminary data.</text>
</comment>
<accession>A0A8S1EZP7</accession>
<evidence type="ECO:0000256" key="1">
    <source>
        <dbReference type="SAM" id="SignalP"/>
    </source>
</evidence>
<dbReference type="Proteomes" id="UP000494206">
    <property type="component" value="Unassembled WGS sequence"/>
</dbReference>
<keyword evidence="1" id="KW-0732">Signal</keyword>
<name>A0A8S1EZP7_9PELO</name>
<feature type="signal peptide" evidence="1">
    <location>
        <begin position="1"/>
        <end position="22"/>
    </location>
</feature>
<dbReference type="AlphaFoldDB" id="A0A8S1EZP7"/>
<evidence type="ECO:0000313" key="2">
    <source>
        <dbReference type="EMBL" id="CAB3406851.1"/>
    </source>
</evidence>
<sequence>MTATTVMRDVWLAFTFVAMVQGVMVHEYGTPAKSGLSRLKKLQTTAAKLHVLEPRITIKKSTRSILERLENGAKLKKSKRRRMHGVRNFANFDKKPKFDFRFHTKQQVDESPKTKEMERFENELAEQIEKDQLKFVEDEKNPLKYVVDHGLLYKQSRFAPIARL</sequence>
<dbReference type="EMBL" id="CADEPM010000005">
    <property type="protein sequence ID" value="CAB3406851.1"/>
    <property type="molecule type" value="Genomic_DNA"/>
</dbReference>
<dbReference type="OrthoDB" id="5831900at2759"/>